<keyword evidence="3" id="KW-1185">Reference proteome</keyword>
<reference evidence="2" key="1">
    <citation type="submission" date="2021-01" db="EMBL/GenBank/DDBJ databases">
        <title>Modified the classification status of verrucomicrobia.</title>
        <authorList>
            <person name="Feng X."/>
        </authorList>
    </citation>
    <scope>NUCLEOTIDE SEQUENCE</scope>
    <source>
        <strain evidence="2">KCTC 22041</strain>
    </source>
</reference>
<dbReference type="Proteomes" id="UP000603141">
    <property type="component" value="Unassembled WGS sequence"/>
</dbReference>
<proteinExistence type="predicted"/>
<organism evidence="2 3">
    <name type="scientific">Luteolibacter pohnpeiensis</name>
    <dbReference type="NCBI Taxonomy" id="454153"/>
    <lineage>
        <taxon>Bacteria</taxon>
        <taxon>Pseudomonadati</taxon>
        <taxon>Verrucomicrobiota</taxon>
        <taxon>Verrucomicrobiia</taxon>
        <taxon>Verrucomicrobiales</taxon>
        <taxon>Verrucomicrobiaceae</taxon>
        <taxon>Luteolibacter</taxon>
    </lineage>
</organism>
<dbReference type="RefSeq" id="WP_200274258.1">
    <property type="nucleotide sequence ID" value="NZ_JAENIJ010000099.1"/>
</dbReference>
<evidence type="ECO:0000313" key="3">
    <source>
        <dbReference type="Proteomes" id="UP000603141"/>
    </source>
</evidence>
<name>A0A934VSW9_9BACT</name>
<feature type="chain" id="PRO_5037691146" evidence="1">
    <location>
        <begin position="21"/>
        <end position="268"/>
    </location>
</feature>
<feature type="signal peptide" evidence="1">
    <location>
        <begin position="1"/>
        <end position="20"/>
    </location>
</feature>
<protein>
    <submittedName>
        <fullName evidence="2">Uncharacterized protein</fullName>
    </submittedName>
</protein>
<dbReference type="EMBL" id="JAENIJ010000099">
    <property type="protein sequence ID" value="MBK1884766.1"/>
    <property type="molecule type" value="Genomic_DNA"/>
</dbReference>
<sequence>MKRKMRLCTILYALTLTCWAQDPVILSSESLNNTVDATAIGQSFTITQSITLSSVGVWVKKIAGGAPFELSVQPYDPWNNAQGEAVFSATVPASGIPDGSGGGWVEVPISPPLQISNPGIYSILADTDSQGFPDGYNEYGVALGDSIQGGVRFTGGHGPIVTELVFRMRGSAPPGAFTPPLPSVPKISGPIVEDYYEFAVRAMRKRFTYTWDTEVDVVYIVENSKDMSLWFDDAYLGTGAQMSATIRNTFWDTQYLRVTAKLLGDYRK</sequence>
<evidence type="ECO:0000256" key="1">
    <source>
        <dbReference type="SAM" id="SignalP"/>
    </source>
</evidence>
<comment type="caution">
    <text evidence="2">The sequence shown here is derived from an EMBL/GenBank/DDBJ whole genome shotgun (WGS) entry which is preliminary data.</text>
</comment>
<evidence type="ECO:0000313" key="2">
    <source>
        <dbReference type="EMBL" id="MBK1884766.1"/>
    </source>
</evidence>
<dbReference type="AlphaFoldDB" id="A0A934VSW9"/>
<accession>A0A934VSW9</accession>
<gene>
    <name evidence="2" type="ORF">JIN85_20305</name>
</gene>
<keyword evidence="1" id="KW-0732">Signal</keyword>